<reference evidence="2 3" key="1">
    <citation type="submission" date="2016-11" db="EMBL/GenBank/DDBJ databases">
        <authorList>
            <person name="Jaros S."/>
            <person name="Januszkiewicz K."/>
            <person name="Wedrychowicz H."/>
        </authorList>
    </citation>
    <scope>NUCLEOTIDE SEQUENCE [LARGE SCALE GENOMIC DNA]</scope>
    <source>
        <strain evidence="2 3">DSM 5091</strain>
    </source>
</reference>
<protein>
    <submittedName>
        <fullName evidence="2">CheW protein</fullName>
    </submittedName>
</protein>
<feature type="domain" description="CheW-like" evidence="1">
    <location>
        <begin position="20"/>
        <end position="158"/>
    </location>
</feature>
<dbReference type="PROSITE" id="PS50851">
    <property type="entry name" value="CHEW"/>
    <property type="match status" value="1"/>
</dbReference>
<dbReference type="OrthoDB" id="9790406at2"/>
<dbReference type="STRING" id="1122189.SAMN02745165_02171"/>
<evidence type="ECO:0000313" key="3">
    <source>
        <dbReference type="Proteomes" id="UP000184171"/>
    </source>
</evidence>
<dbReference type="RefSeq" id="WP_072908748.1">
    <property type="nucleotide sequence ID" value="NZ_FQZT01000007.1"/>
</dbReference>
<dbReference type="InterPro" id="IPR039315">
    <property type="entry name" value="CheW"/>
</dbReference>
<dbReference type="SUPFAM" id="SSF50341">
    <property type="entry name" value="CheW-like"/>
    <property type="match status" value="1"/>
</dbReference>
<accession>A0A1M6IMB4</accession>
<dbReference type="InterPro" id="IPR036061">
    <property type="entry name" value="CheW-like_dom_sf"/>
</dbReference>
<dbReference type="GO" id="GO:0005829">
    <property type="term" value="C:cytosol"/>
    <property type="evidence" value="ECO:0007669"/>
    <property type="project" value="TreeGrafter"/>
</dbReference>
<dbReference type="Pfam" id="PF01584">
    <property type="entry name" value="CheW"/>
    <property type="match status" value="1"/>
</dbReference>
<dbReference type="SMART" id="SM00260">
    <property type="entry name" value="CheW"/>
    <property type="match status" value="1"/>
</dbReference>
<dbReference type="AlphaFoldDB" id="A0A1M6IMB4"/>
<dbReference type="Gene3D" id="2.30.30.40">
    <property type="entry name" value="SH3 Domains"/>
    <property type="match status" value="1"/>
</dbReference>
<dbReference type="Proteomes" id="UP000184171">
    <property type="component" value="Unassembled WGS sequence"/>
</dbReference>
<dbReference type="InterPro" id="IPR002545">
    <property type="entry name" value="CheW-lke_dom"/>
</dbReference>
<dbReference type="PANTHER" id="PTHR22617:SF23">
    <property type="entry name" value="CHEMOTAXIS PROTEIN CHEW"/>
    <property type="match status" value="1"/>
</dbReference>
<dbReference type="PANTHER" id="PTHR22617">
    <property type="entry name" value="CHEMOTAXIS SENSOR HISTIDINE KINASE-RELATED"/>
    <property type="match status" value="1"/>
</dbReference>
<keyword evidence="3" id="KW-1185">Reference proteome</keyword>
<proteinExistence type="predicted"/>
<dbReference type="GO" id="GO:0006935">
    <property type="term" value="P:chemotaxis"/>
    <property type="evidence" value="ECO:0007669"/>
    <property type="project" value="InterPro"/>
</dbReference>
<name>A0A1M6IMB4_MALRU</name>
<dbReference type="Gene3D" id="2.40.50.180">
    <property type="entry name" value="CheA-289, Domain 4"/>
    <property type="match status" value="1"/>
</dbReference>
<gene>
    <name evidence="2" type="ORF">SAMN02745165_02171</name>
</gene>
<sequence>MTRAAKEIYSPLATMEDAQKDLYLTFHLGDEDFAIDITQVTEIVGIPLITTIPDHPNHIKGVINLRGSIIPVMDVRLRFGMPERGYDERTCLIVVKGDDSMTGLVVDRVNEVVEIPTSQIEPAPLKGGRQNYIHGLGKLGDSVKILLNLKNLLDEDEELEIHQDLAV</sequence>
<dbReference type="GO" id="GO:0007165">
    <property type="term" value="P:signal transduction"/>
    <property type="evidence" value="ECO:0007669"/>
    <property type="project" value="InterPro"/>
</dbReference>
<evidence type="ECO:0000259" key="1">
    <source>
        <dbReference type="PROSITE" id="PS50851"/>
    </source>
</evidence>
<dbReference type="CDD" id="cd00732">
    <property type="entry name" value="CheW"/>
    <property type="match status" value="1"/>
</dbReference>
<evidence type="ECO:0000313" key="2">
    <source>
        <dbReference type="EMBL" id="SHJ35621.1"/>
    </source>
</evidence>
<dbReference type="EMBL" id="FQZT01000007">
    <property type="protein sequence ID" value="SHJ35621.1"/>
    <property type="molecule type" value="Genomic_DNA"/>
</dbReference>
<organism evidence="2 3">
    <name type="scientific">Malonomonas rubra DSM 5091</name>
    <dbReference type="NCBI Taxonomy" id="1122189"/>
    <lineage>
        <taxon>Bacteria</taxon>
        <taxon>Pseudomonadati</taxon>
        <taxon>Thermodesulfobacteriota</taxon>
        <taxon>Desulfuromonadia</taxon>
        <taxon>Desulfuromonadales</taxon>
        <taxon>Geopsychrobacteraceae</taxon>
        <taxon>Malonomonas</taxon>
    </lineage>
</organism>